<reference evidence="2" key="1">
    <citation type="journal article" date="2015" name="Genome Announc.">
        <title>Genome sequence of the AIDS-associated pathogen Penicillium marneffei (ATCC18224) and its near taxonomic relative Talaromyces stipitatus (ATCC10500).</title>
        <authorList>
            <person name="Nierman W.C."/>
            <person name="Fedorova-Abrams N.D."/>
            <person name="Andrianopoulos A."/>
        </authorList>
    </citation>
    <scope>NUCLEOTIDE SEQUENCE [LARGE SCALE GENOMIC DNA]</scope>
    <source>
        <strain evidence="2">ATCC 18224 / CBS 334.59 / QM 7333</strain>
    </source>
</reference>
<protein>
    <submittedName>
        <fullName evidence="1">Uncharacterized protein</fullName>
    </submittedName>
</protein>
<proteinExistence type="predicted"/>
<name>B6QV10_TALMQ</name>
<organism evidence="1 2">
    <name type="scientific">Talaromyces marneffei (strain ATCC 18224 / CBS 334.59 / QM 7333)</name>
    <name type="common">Penicillium marneffei</name>
    <dbReference type="NCBI Taxonomy" id="441960"/>
    <lineage>
        <taxon>Eukaryota</taxon>
        <taxon>Fungi</taxon>
        <taxon>Dikarya</taxon>
        <taxon>Ascomycota</taxon>
        <taxon>Pezizomycotina</taxon>
        <taxon>Eurotiomycetes</taxon>
        <taxon>Eurotiomycetidae</taxon>
        <taxon>Eurotiales</taxon>
        <taxon>Trichocomaceae</taxon>
        <taxon>Talaromyces</taxon>
        <taxon>Talaromyces sect. Talaromyces</taxon>
    </lineage>
</organism>
<evidence type="ECO:0000313" key="1">
    <source>
        <dbReference type="EMBL" id="EEA18803.1"/>
    </source>
</evidence>
<evidence type="ECO:0000313" key="2">
    <source>
        <dbReference type="Proteomes" id="UP000001294"/>
    </source>
</evidence>
<dbReference type="AlphaFoldDB" id="B6QV10"/>
<gene>
    <name evidence="1" type="ORF">PMAA_010810</name>
</gene>
<dbReference type="OrthoDB" id="7396853at2759"/>
<dbReference type="HOGENOM" id="CLU_2961560_0_0_1"/>
<keyword evidence="2" id="KW-1185">Reference proteome</keyword>
<sequence>MEYGLDFLADSAHTDYLEAFSENESIECTNCGSLHIDSEDSDQHYHVGEALQSLQDEVI</sequence>
<dbReference type="EMBL" id="DS995906">
    <property type="protein sequence ID" value="EEA18803.1"/>
    <property type="molecule type" value="Genomic_DNA"/>
</dbReference>
<dbReference type="Proteomes" id="UP000001294">
    <property type="component" value="Unassembled WGS sequence"/>
</dbReference>
<accession>B6QV10</accession>
<dbReference type="VEuPathDB" id="FungiDB:PMAA_010810"/>